<name>A0ACD5BQG0_9PSEU</name>
<gene>
    <name evidence="1" type="ORF">LCL61_38610</name>
</gene>
<evidence type="ECO:0000313" key="1">
    <source>
        <dbReference type="EMBL" id="WYW21467.1"/>
    </source>
</evidence>
<keyword evidence="2" id="KW-1185">Reference proteome</keyword>
<accession>A0ACD5BQG0</accession>
<dbReference type="EMBL" id="CP150484">
    <property type="protein sequence ID" value="WYW21467.1"/>
    <property type="molecule type" value="Genomic_DNA"/>
</dbReference>
<protein>
    <submittedName>
        <fullName evidence="1">Uncharacterized protein</fullName>
    </submittedName>
</protein>
<reference evidence="1" key="1">
    <citation type="submission" date="2023-10" db="EMBL/GenBank/DDBJ databases">
        <title>Whole genome sequencing of actinobacterial strain Amycolatopsis sp. (BCA-696) identifies the underlying plant growth-promoting genes.</title>
        <authorList>
            <person name="Gandham P."/>
            <person name="Vadla N."/>
            <person name="Saji A."/>
            <person name="Srinivas V."/>
            <person name="Ruperao P."/>
            <person name="Selvanayagam S."/>
            <person name="Saxena R.K."/>
            <person name="Rathore A."/>
            <person name="Gopalakrishnan S."/>
            <person name="Thakur V."/>
        </authorList>
    </citation>
    <scope>NUCLEOTIDE SEQUENCE</scope>
    <source>
        <strain evidence="1">BCA-696</strain>
    </source>
</reference>
<sequence length="99" mass="10599">MIPMGRFTRKMLDRPNAPTISPPSVGPIPAEVATMADHSPSIRVRCRRSGNARTSRDRELGMNNAAPMPWASLAAISHSAFGESAQTSEAAKNTAIPAW</sequence>
<proteinExistence type="predicted"/>
<organism evidence="1 2">
    <name type="scientific">Amycolatopsis coloradensis</name>
    <dbReference type="NCBI Taxonomy" id="76021"/>
    <lineage>
        <taxon>Bacteria</taxon>
        <taxon>Bacillati</taxon>
        <taxon>Actinomycetota</taxon>
        <taxon>Actinomycetes</taxon>
        <taxon>Pseudonocardiales</taxon>
        <taxon>Pseudonocardiaceae</taxon>
        <taxon>Amycolatopsis</taxon>
    </lineage>
</organism>
<dbReference type="Proteomes" id="UP001456344">
    <property type="component" value="Chromosome"/>
</dbReference>
<evidence type="ECO:0000313" key="2">
    <source>
        <dbReference type="Proteomes" id="UP001456344"/>
    </source>
</evidence>